<dbReference type="GO" id="GO:0016020">
    <property type="term" value="C:membrane"/>
    <property type="evidence" value="ECO:0007669"/>
    <property type="project" value="UniProtKB-SubCell"/>
</dbReference>
<organism evidence="10 11">
    <name type="scientific">Atta colombica</name>
    <dbReference type="NCBI Taxonomy" id="520822"/>
    <lineage>
        <taxon>Eukaryota</taxon>
        <taxon>Metazoa</taxon>
        <taxon>Ecdysozoa</taxon>
        <taxon>Arthropoda</taxon>
        <taxon>Hexapoda</taxon>
        <taxon>Insecta</taxon>
        <taxon>Pterygota</taxon>
        <taxon>Neoptera</taxon>
        <taxon>Endopterygota</taxon>
        <taxon>Hymenoptera</taxon>
        <taxon>Apocrita</taxon>
        <taxon>Aculeata</taxon>
        <taxon>Formicoidea</taxon>
        <taxon>Formicidae</taxon>
        <taxon>Myrmicinae</taxon>
        <taxon>Atta</taxon>
    </lineage>
</organism>
<dbReference type="InterPro" id="IPR004117">
    <property type="entry name" value="7tm6_olfct_rcpt"/>
</dbReference>
<comment type="subcellular location">
    <subcellularLocation>
        <location evidence="1">Membrane</location>
        <topology evidence="1">Multi-pass membrane protein</topology>
    </subcellularLocation>
</comment>
<dbReference type="Pfam" id="PF02949">
    <property type="entry name" value="7tm_6"/>
    <property type="match status" value="1"/>
</dbReference>
<feature type="transmembrane region" description="Helical" evidence="9">
    <location>
        <begin position="280"/>
        <end position="307"/>
    </location>
</feature>
<keyword evidence="8" id="KW-0807">Transducer</keyword>
<evidence type="ECO:0000256" key="5">
    <source>
        <dbReference type="ARBA" id="ARBA00022989"/>
    </source>
</evidence>
<gene>
    <name evidence="10" type="ORF">ALC53_13650</name>
</gene>
<dbReference type="GO" id="GO:0005549">
    <property type="term" value="F:odorant binding"/>
    <property type="evidence" value="ECO:0007669"/>
    <property type="project" value="InterPro"/>
</dbReference>
<keyword evidence="11" id="KW-1185">Reference proteome</keyword>
<reference evidence="10 11" key="1">
    <citation type="submission" date="2015-09" db="EMBL/GenBank/DDBJ databases">
        <title>Atta colombica WGS genome.</title>
        <authorList>
            <person name="Nygaard S."/>
            <person name="Hu H."/>
            <person name="Boomsma J."/>
            <person name="Zhang G."/>
        </authorList>
    </citation>
    <scope>NUCLEOTIDE SEQUENCE [LARGE SCALE GENOMIC DNA]</scope>
    <source>
        <strain evidence="10">Treedump-2</strain>
        <tissue evidence="10">Whole body</tissue>
    </source>
</reference>
<protein>
    <recommendedName>
        <fullName evidence="12">Odorant receptor</fullName>
    </recommendedName>
</protein>
<dbReference type="GO" id="GO:0007165">
    <property type="term" value="P:signal transduction"/>
    <property type="evidence" value="ECO:0007669"/>
    <property type="project" value="UniProtKB-KW"/>
</dbReference>
<keyword evidence="5 9" id="KW-1133">Transmembrane helix</keyword>
<evidence type="ECO:0008006" key="12">
    <source>
        <dbReference type="Google" id="ProtNLM"/>
    </source>
</evidence>
<keyword evidence="2" id="KW-0716">Sensory transduction</keyword>
<keyword evidence="4" id="KW-0552">Olfaction</keyword>
<evidence type="ECO:0000256" key="3">
    <source>
        <dbReference type="ARBA" id="ARBA00022692"/>
    </source>
</evidence>
<evidence type="ECO:0000256" key="2">
    <source>
        <dbReference type="ARBA" id="ARBA00022606"/>
    </source>
</evidence>
<dbReference type="STRING" id="520822.A0A195AUT2"/>
<feature type="transmembrane region" description="Helical" evidence="9">
    <location>
        <begin position="141"/>
        <end position="160"/>
    </location>
</feature>
<proteinExistence type="predicted"/>
<feature type="transmembrane region" description="Helical" evidence="9">
    <location>
        <begin position="410"/>
        <end position="430"/>
    </location>
</feature>
<accession>A0A195AUT2</accession>
<dbReference type="Proteomes" id="UP000078540">
    <property type="component" value="Unassembled WGS sequence"/>
</dbReference>
<feature type="transmembrane region" description="Helical" evidence="9">
    <location>
        <begin position="313"/>
        <end position="330"/>
    </location>
</feature>
<feature type="transmembrane region" description="Helical" evidence="9">
    <location>
        <begin position="469"/>
        <end position="493"/>
    </location>
</feature>
<sequence length="554" mass="65869">MKIKMRHPVHTDIKMIHKQLKAYRTYQQFLQNLLTICGCWYMPTKSGKFIYYWSIYVFVMMIMYTMMSLHMCYILRHNLKVMMKFVGITITGLGAILKVVTFMINRDSLINYHRTLNNLFEEELMKNEKIQMIIFSSLRTIYILAYTYFVILVVVIFAFFGSTYIFIIHNLLYLHLTTNYTLPLSRGVGWFWPIPHNFLYHLHLFYETSLIILSTMTACGVDSAFGFYVYQFSSTIRAMTFALTNPLPTEKFSDILRTCVVKHQKLLQCRNTLEHIYGPIVFWHIVTNAVLLCSLMYDLISYMSYILRHNLKIMMKFVGITISVTIFMTNRDSLINYHRTLNNLFEEELMKYEKIQTIIFSSLRTIYILAYFVILVVVIFTFFGSTYIFIIHNLLYLHLTTNYTLPLSRGVGWFFWHVITNAMLLCALMYDITSDEDFRKGIYFGKWPNSSLDRHVRTNIILIMIQKPLTVYAFFSSVSIMIFTKVSISILIINSIEKSIRTDYSHFIQFLDAVNSNLVFKLLHHFVILRNFQRQKSLFKKDCFHVFYYYYYDI</sequence>
<evidence type="ECO:0000256" key="7">
    <source>
        <dbReference type="ARBA" id="ARBA00023170"/>
    </source>
</evidence>
<evidence type="ECO:0000256" key="6">
    <source>
        <dbReference type="ARBA" id="ARBA00023136"/>
    </source>
</evidence>
<feature type="transmembrane region" description="Helical" evidence="9">
    <location>
        <begin position="513"/>
        <end position="532"/>
    </location>
</feature>
<name>A0A195AUT2_9HYME</name>
<feature type="transmembrane region" description="Helical" evidence="9">
    <location>
        <begin position="49"/>
        <end position="73"/>
    </location>
</feature>
<keyword evidence="6 9" id="KW-0472">Membrane</keyword>
<evidence type="ECO:0000256" key="4">
    <source>
        <dbReference type="ARBA" id="ARBA00022725"/>
    </source>
</evidence>
<evidence type="ECO:0000313" key="11">
    <source>
        <dbReference type="Proteomes" id="UP000078540"/>
    </source>
</evidence>
<dbReference type="EMBL" id="KQ976737">
    <property type="protein sequence ID" value="KYM75936.1"/>
    <property type="molecule type" value="Genomic_DNA"/>
</dbReference>
<dbReference type="AlphaFoldDB" id="A0A195AUT2"/>
<dbReference type="GO" id="GO:0004984">
    <property type="term" value="F:olfactory receptor activity"/>
    <property type="evidence" value="ECO:0007669"/>
    <property type="project" value="InterPro"/>
</dbReference>
<keyword evidence="7" id="KW-0675">Receptor</keyword>
<keyword evidence="3 9" id="KW-0812">Transmembrane</keyword>
<evidence type="ECO:0000256" key="8">
    <source>
        <dbReference type="ARBA" id="ARBA00023224"/>
    </source>
</evidence>
<evidence type="ECO:0000313" key="10">
    <source>
        <dbReference type="EMBL" id="KYM75936.1"/>
    </source>
</evidence>
<feature type="transmembrane region" description="Helical" evidence="9">
    <location>
        <begin position="366"/>
        <end position="390"/>
    </location>
</feature>
<evidence type="ECO:0000256" key="1">
    <source>
        <dbReference type="ARBA" id="ARBA00004141"/>
    </source>
</evidence>
<evidence type="ECO:0000256" key="9">
    <source>
        <dbReference type="SAM" id="Phobius"/>
    </source>
</evidence>
<feature type="transmembrane region" description="Helical" evidence="9">
    <location>
        <begin position="85"/>
        <end position="104"/>
    </location>
</feature>
<feature type="transmembrane region" description="Helical" evidence="9">
    <location>
        <begin position="204"/>
        <end position="230"/>
    </location>
</feature>